<accession>A0AAE5LHS3</accession>
<name>A0AAE5LHS3_9VIBR</name>
<organism evidence="1 2">
    <name type="scientific">Vibrio tubiashii</name>
    <dbReference type="NCBI Taxonomy" id="29498"/>
    <lineage>
        <taxon>Bacteria</taxon>
        <taxon>Pseudomonadati</taxon>
        <taxon>Pseudomonadota</taxon>
        <taxon>Gammaproteobacteria</taxon>
        <taxon>Vibrionales</taxon>
        <taxon>Vibrionaceae</taxon>
        <taxon>Vibrio</taxon>
        <taxon>Vibrio oreintalis group</taxon>
    </lineage>
</organism>
<evidence type="ECO:0000313" key="2">
    <source>
        <dbReference type="Proteomes" id="UP000572722"/>
    </source>
</evidence>
<evidence type="ECO:0000313" key="1">
    <source>
        <dbReference type="EMBL" id="NOI80777.1"/>
    </source>
</evidence>
<dbReference type="AlphaFoldDB" id="A0AAE5LHS3"/>
<dbReference type="RefSeq" id="WP_171321409.1">
    <property type="nucleotide sequence ID" value="NZ_VTXO01000002.1"/>
</dbReference>
<protein>
    <submittedName>
        <fullName evidence="1">Uncharacterized protein</fullName>
    </submittedName>
</protein>
<comment type="caution">
    <text evidence="1">The sequence shown here is derived from an EMBL/GenBank/DDBJ whole genome shotgun (WGS) entry which is preliminary data.</text>
</comment>
<dbReference type="Proteomes" id="UP000572722">
    <property type="component" value="Unassembled WGS sequence"/>
</dbReference>
<dbReference type="EMBL" id="VTXO01000002">
    <property type="protein sequence ID" value="NOI80777.1"/>
    <property type="molecule type" value="Genomic_DNA"/>
</dbReference>
<reference evidence="1 2" key="1">
    <citation type="submission" date="2019-08" db="EMBL/GenBank/DDBJ databases">
        <title>Draft genome sequencing and comparative genomics of hatchery-associated Vibrios.</title>
        <authorList>
            <person name="Kehlet-Delgado H."/>
            <person name="Mueller R.S."/>
        </authorList>
    </citation>
    <scope>NUCLEOTIDE SEQUENCE [LARGE SCALE GENOMIC DNA]</scope>
    <source>
        <strain evidence="1 2">01-65-5-1</strain>
    </source>
</reference>
<sequence length="155" mass="17930">MKLLITLVLFILLVGVSALAKWNEDERIWKKHALVNPEVDEQRARLVAKRLSIIPTEEREQLESELEHLDQLGEQLTPQQNARWCDIYLYLQGESSLNPTINHGERALTIDELIDEANLLADLLEQQGHSQTLLARYRQLSFKIDLLSTKYNSEL</sequence>
<proteinExistence type="predicted"/>
<gene>
    <name evidence="1" type="ORF">F0237_08870</name>
</gene>